<evidence type="ECO:0000313" key="3">
    <source>
        <dbReference type="Proteomes" id="UP000807115"/>
    </source>
</evidence>
<dbReference type="EMBL" id="CM027687">
    <property type="protein sequence ID" value="KAG0521118.1"/>
    <property type="molecule type" value="Genomic_DNA"/>
</dbReference>
<gene>
    <name evidence="2" type="ORF">BDA96_08G133500</name>
</gene>
<dbReference type="AlphaFoldDB" id="A0A921QFS6"/>
<feature type="compositionally biased region" description="Low complexity" evidence="1">
    <location>
        <begin position="37"/>
        <end position="48"/>
    </location>
</feature>
<dbReference type="Proteomes" id="UP000807115">
    <property type="component" value="Chromosome 8"/>
</dbReference>
<organism evidence="2 3">
    <name type="scientific">Sorghum bicolor</name>
    <name type="common">Sorghum</name>
    <name type="synonym">Sorghum vulgare</name>
    <dbReference type="NCBI Taxonomy" id="4558"/>
    <lineage>
        <taxon>Eukaryota</taxon>
        <taxon>Viridiplantae</taxon>
        <taxon>Streptophyta</taxon>
        <taxon>Embryophyta</taxon>
        <taxon>Tracheophyta</taxon>
        <taxon>Spermatophyta</taxon>
        <taxon>Magnoliopsida</taxon>
        <taxon>Liliopsida</taxon>
        <taxon>Poales</taxon>
        <taxon>Poaceae</taxon>
        <taxon>PACMAD clade</taxon>
        <taxon>Panicoideae</taxon>
        <taxon>Andropogonodae</taxon>
        <taxon>Andropogoneae</taxon>
        <taxon>Sorghinae</taxon>
        <taxon>Sorghum</taxon>
    </lineage>
</organism>
<feature type="region of interest" description="Disordered" evidence="1">
    <location>
        <begin position="31"/>
        <end position="65"/>
    </location>
</feature>
<reference evidence="2" key="1">
    <citation type="journal article" date="2019" name="BMC Genomics">
        <title>A new reference genome for Sorghum bicolor reveals high levels of sequence similarity between sweet and grain genotypes: implications for the genetics of sugar metabolism.</title>
        <authorList>
            <person name="Cooper E.A."/>
            <person name="Brenton Z.W."/>
            <person name="Flinn B.S."/>
            <person name="Jenkins J."/>
            <person name="Shu S."/>
            <person name="Flowers D."/>
            <person name="Luo F."/>
            <person name="Wang Y."/>
            <person name="Xia P."/>
            <person name="Barry K."/>
            <person name="Daum C."/>
            <person name="Lipzen A."/>
            <person name="Yoshinaga Y."/>
            <person name="Schmutz J."/>
            <person name="Saski C."/>
            <person name="Vermerris W."/>
            <person name="Kresovich S."/>
        </authorList>
    </citation>
    <scope>NUCLEOTIDE SEQUENCE</scope>
</reference>
<name>A0A921QFS6_SORBI</name>
<proteinExistence type="predicted"/>
<comment type="caution">
    <text evidence="2">The sequence shown here is derived from an EMBL/GenBank/DDBJ whole genome shotgun (WGS) entry which is preliminary data.</text>
</comment>
<sequence length="123" mass="12615">MASAGLSEQGPPVAGDAGALRGRLLETLGSCARGHGRPVPGSGPVVPSMAARAPAQAGLRRGRTCEGRGSRLRFWNSGVSHVPYAQVPGQPLGPRQGPKHSFLLSKSQSCGQIWGGSIEDCSC</sequence>
<evidence type="ECO:0000256" key="1">
    <source>
        <dbReference type="SAM" id="MobiDB-lite"/>
    </source>
</evidence>
<evidence type="ECO:0000313" key="2">
    <source>
        <dbReference type="EMBL" id="KAG0521118.1"/>
    </source>
</evidence>
<reference evidence="2" key="2">
    <citation type="submission" date="2020-10" db="EMBL/GenBank/DDBJ databases">
        <authorList>
            <person name="Cooper E.A."/>
            <person name="Brenton Z.W."/>
            <person name="Flinn B.S."/>
            <person name="Jenkins J."/>
            <person name="Shu S."/>
            <person name="Flowers D."/>
            <person name="Luo F."/>
            <person name="Wang Y."/>
            <person name="Xia P."/>
            <person name="Barry K."/>
            <person name="Daum C."/>
            <person name="Lipzen A."/>
            <person name="Yoshinaga Y."/>
            <person name="Schmutz J."/>
            <person name="Saski C."/>
            <person name="Vermerris W."/>
            <person name="Kresovich S."/>
        </authorList>
    </citation>
    <scope>NUCLEOTIDE SEQUENCE</scope>
</reference>
<accession>A0A921QFS6</accession>
<protein>
    <submittedName>
        <fullName evidence="2">Uncharacterized protein</fullName>
    </submittedName>
</protein>